<gene>
    <name evidence="4" type="primary">LOC104753392</name>
</gene>
<dbReference type="Proteomes" id="UP000694864">
    <property type="component" value="Chromosome 2"/>
</dbReference>
<keyword evidence="3" id="KW-1185">Reference proteome</keyword>
<evidence type="ECO:0000259" key="1">
    <source>
        <dbReference type="Pfam" id="PF00646"/>
    </source>
</evidence>
<dbReference type="Pfam" id="PF08268">
    <property type="entry name" value="FBA_3"/>
    <property type="match status" value="1"/>
</dbReference>
<feature type="domain" description="F-box" evidence="1">
    <location>
        <begin position="10"/>
        <end position="47"/>
    </location>
</feature>
<feature type="domain" description="F-box associated beta-propeller type 3" evidence="2">
    <location>
        <begin position="61"/>
        <end position="377"/>
    </location>
</feature>
<reference evidence="4" key="2">
    <citation type="submission" date="2025-08" db="UniProtKB">
        <authorList>
            <consortium name="RefSeq"/>
        </authorList>
    </citation>
    <scope>IDENTIFICATION</scope>
    <source>
        <tissue evidence="4">Leaf</tissue>
    </source>
</reference>
<accession>A0ABM0WP30</accession>
<protein>
    <submittedName>
        <fullName evidence="4">F-box protein At5g52620</fullName>
    </submittedName>
</protein>
<dbReference type="InterPro" id="IPR036047">
    <property type="entry name" value="F-box-like_dom_sf"/>
</dbReference>
<dbReference type="NCBIfam" id="TIGR01640">
    <property type="entry name" value="F_box_assoc_1"/>
    <property type="match status" value="1"/>
</dbReference>
<organism evidence="3 4">
    <name type="scientific">Camelina sativa</name>
    <name type="common">False flax</name>
    <name type="synonym">Myagrum sativum</name>
    <dbReference type="NCBI Taxonomy" id="90675"/>
    <lineage>
        <taxon>Eukaryota</taxon>
        <taxon>Viridiplantae</taxon>
        <taxon>Streptophyta</taxon>
        <taxon>Embryophyta</taxon>
        <taxon>Tracheophyta</taxon>
        <taxon>Spermatophyta</taxon>
        <taxon>Magnoliopsida</taxon>
        <taxon>eudicotyledons</taxon>
        <taxon>Gunneridae</taxon>
        <taxon>Pentapetalae</taxon>
        <taxon>rosids</taxon>
        <taxon>malvids</taxon>
        <taxon>Brassicales</taxon>
        <taxon>Brassicaceae</taxon>
        <taxon>Camelineae</taxon>
        <taxon>Camelina</taxon>
    </lineage>
</organism>
<dbReference type="PANTHER" id="PTHR31111">
    <property type="entry name" value="BNAA05G37150D PROTEIN-RELATED"/>
    <property type="match status" value="1"/>
</dbReference>
<reference evidence="3" key="1">
    <citation type="journal article" date="2014" name="Nat. Commun.">
        <title>The emerging biofuel crop Camelina sativa retains a highly undifferentiated hexaploid genome structure.</title>
        <authorList>
            <person name="Kagale S."/>
            <person name="Koh C."/>
            <person name="Nixon J."/>
            <person name="Bollina V."/>
            <person name="Clarke W.E."/>
            <person name="Tuteja R."/>
            <person name="Spillane C."/>
            <person name="Robinson S.J."/>
            <person name="Links M.G."/>
            <person name="Clarke C."/>
            <person name="Higgins E.E."/>
            <person name="Huebert T."/>
            <person name="Sharpe A.G."/>
            <person name="Parkin I.A."/>
        </authorList>
    </citation>
    <scope>NUCLEOTIDE SEQUENCE [LARGE SCALE GENOMIC DNA]</scope>
    <source>
        <strain evidence="3">cv. DH55</strain>
    </source>
</reference>
<proteinExistence type="predicted"/>
<evidence type="ECO:0000259" key="2">
    <source>
        <dbReference type="Pfam" id="PF08268"/>
    </source>
</evidence>
<dbReference type="InterPro" id="IPR013187">
    <property type="entry name" value="F-box-assoc_dom_typ3"/>
</dbReference>
<dbReference type="SUPFAM" id="SSF81383">
    <property type="entry name" value="F-box domain"/>
    <property type="match status" value="1"/>
</dbReference>
<dbReference type="RefSeq" id="XP_010473956.1">
    <property type="nucleotide sequence ID" value="XM_010475654.1"/>
</dbReference>
<dbReference type="InterPro" id="IPR017451">
    <property type="entry name" value="F-box-assoc_interact_dom"/>
</dbReference>
<dbReference type="PANTHER" id="PTHR31111:SF130">
    <property type="entry name" value="F-BOX ASSOCIATED UBIQUITINATION EFFECTOR FAMILY PROTEIN"/>
    <property type="match status" value="1"/>
</dbReference>
<dbReference type="Pfam" id="PF00646">
    <property type="entry name" value="F-box"/>
    <property type="match status" value="1"/>
</dbReference>
<sequence length="384" mass="44009">MEREDNSDVIPIDIIHEILSRSCNKSIARFGLVSKFCAFILGRPEFTELFLSRSSSNQPPRVLFATNYYSKWRLYSCPQPQSPDENHSLIVSADFHMELVGGHMKPKNICGPVSGLLYFSNMRISKEGIVKVPVICNPSTGQYTGLPQLRTKIGEPRSLLGYDPICKQYKVLAISKPAYGETHILTVGTGKVSWRKIQCPVHHYPISEGICINGVLYYVTEHNKGVAVIVCFDVRYEKLWFLDFKRSYRFKSTCSTMPCKLINYKGKLGVISWDWFSEPYGRRRRSSLVFSLETLEDAHKQEWVERGYCIPVDIVVEGAFSVVGVTGNGEIIMSMDYTSKTFYVLFFNLERKTLERVEIRGFEAPKNHTRVYTFVDYAEDLKFI</sequence>
<evidence type="ECO:0000313" key="4">
    <source>
        <dbReference type="RefSeq" id="XP_010473956.1"/>
    </source>
</evidence>
<dbReference type="GeneID" id="104753392"/>
<evidence type="ECO:0000313" key="3">
    <source>
        <dbReference type="Proteomes" id="UP000694864"/>
    </source>
</evidence>
<dbReference type="InterPro" id="IPR001810">
    <property type="entry name" value="F-box_dom"/>
</dbReference>
<name>A0ABM0WP30_CAMSA</name>